<dbReference type="Gene3D" id="1.20.120.1630">
    <property type="match status" value="1"/>
</dbReference>
<evidence type="ECO:0000256" key="3">
    <source>
        <dbReference type="ARBA" id="ARBA00022989"/>
    </source>
</evidence>
<dbReference type="EC" id="2.1.1.100" evidence="6"/>
<keyword evidence="3 5" id="KW-1133">Transmembrane helix</keyword>
<evidence type="ECO:0000313" key="7">
    <source>
        <dbReference type="Proteomes" id="UP001595526"/>
    </source>
</evidence>
<feature type="transmembrane region" description="Helical" evidence="5">
    <location>
        <begin position="9"/>
        <end position="26"/>
    </location>
</feature>
<evidence type="ECO:0000256" key="4">
    <source>
        <dbReference type="ARBA" id="ARBA00023136"/>
    </source>
</evidence>
<protein>
    <submittedName>
        <fullName evidence="6">Methyltransferase family protein</fullName>
        <ecNumber evidence="6">2.1.1.100</ecNumber>
        <ecNumber evidence="6">2.1.1.334</ecNumber>
    </submittedName>
</protein>
<accession>A0ABV7JNJ4</accession>
<keyword evidence="2 5" id="KW-0812">Transmembrane</keyword>
<evidence type="ECO:0000256" key="5">
    <source>
        <dbReference type="SAM" id="Phobius"/>
    </source>
</evidence>
<evidence type="ECO:0000313" key="6">
    <source>
        <dbReference type="EMBL" id="MFC3199576.1"/>
    </source>
</evidence>
<sequence length="152" mass="17062">MDAKIPPDIILLSCGTLMWLLARYLPGFGFEIGYHAVLALIIFLSGLVIIFSAKATLYKHGTTERPGRRSLPEVSTLVTTGIYGFSRNPVYLGMAVLLIGWTVMLTNWTAIIGVAVFAGVITGFQIIPEEKTLEYVFGDEYRRYKSRVRRWI</sequence>
<comment type="subcellular location">
    <subcellularLocation>
        <location evidence="1">Endomembrane system</location>
        <topology evidence="1">Multi-pass membrane protein</topology>
    </subcellularLocation>
</comment>
<dbReference type="PANTHER" id="PTHR12714">
    <property type="entry name" value="PROTEIN-S ISOPRENYLCYSTEINE O-METHYLTRANSFERASE"/>
    <property type="match status" value="1"/>
</dbReference>
<evidence type="ECO:0000256" key="2">
    <source>
        <dbReference type="ARBA" id="ARBA00022692"/>
    </source>
</evidence>
<keyword evidence="4 5" id="KW-0472">Membrane</keyword>
<feature type="transmembrane region" description="Helical" evidence="5">
    <location>
        <begin position="74"/>
        <end position="101"/>
    </location>
</feature>
<comment type="caution">
    <text evidence="6">The sequence shown here is derived from an EMBL/GenBank/DDBJ whole genome shotgun (WGS) entry which is preliminary data.</text>
</comment>
<dbReference type="Pfam" id="PF04191">
    <property type="entry name" value="PEMT"/>
    <property type="match status" value="1"/>
</dbReference>
<dbReference type="InterPro" id="IPR007318">
    <property type="entry name" value="Phopholipid_MeTrfase"/>
</dbReference>
<dbReference type="PANTHER" id="PTHR12714:SF24">
    <property type="entry name" value="SLR1182 PROTEIN"/>
    <property type="match status" value="1"/>
</dbReference>
<dbReference type="GO" id="GO:0032259">
    <property type="term" value="P:methylation"/>
    <property type="evidence" value="ECO:0007669"/>
    <property type="project" value="UniProtKB-KW"/>
</dbReference>
<dbReference type="EC" id="2.1.1.334" evidence="6"/>
<feature type="transmembrane region" description="Helical" evidence="5">
    <location>
        <begin position="32"/>
        <end position="53"/>
    </location>
</feature>
<keyword evidence="7" id="KW-1185">Reference proteome</keyword>
<keyword evidence="6" id="KW-0489">Methyltransferase</keyword>
<reference evidence="7" key="1">
    <citation type="journal article" date="2019" name="Int. J. Syst. Evol. Microbiol.">
        <title>The Global Catalogue of Microorganisms (GCM) 10K type strain sequencing project: providing services to taxonomists for standard genome sequencing and annotation.</title>
        <authorList>
            <consortium name="The Broad Institute Genomics Platform"/>
            <consortium name="The Broad Institute Genome Sequencing Center for Infectious Disease"/>
            <person name="Wu L."/>
            <person name="Ma J."/>
        </authorList>
    </citation>
    <scope>NUCLEOTIDE SEQUENCE [LARGE SCALE GENOMIC DNA]</scope>
    <source>
        <strain evidence="7">KCTC 52416</strain>
    </source>
</reference>
<dbReference type="Proteomes" id="UP001595526">
    <property type="component" value="Unassembled WGS sequence"/>
</dbReference>
<gene>
    <name evidence="6" type="ORF">ACFOET_18310</name>
</gene>
<dbReference type="EMBL" id="JBHRTA010000057">
    <property type="protein sequence ID" value="MFC3199576.1"/>
    <property type="molecule type" value="Genomic_DNA"/>
</dbReference>
<name>A0ABV7JNJ4_9SPHI</name>
<evidence type="ECO:0000256" key="1">
    <source>
        <dbReference type="ARBA" id="ARBA00004127"/>
    </source>
</evidence>
<keyword evidence="6" id="KW-0808">Transferase</keyword>
<proteinExistence type="predicted"/>
<organism evidence="6 7">
    <name type="scientific">Parapedobacter deserti</name>
    <dbReference type="NCBI Taxonomy" id="1912957"/>
    <lineage>
        <taxon>Bacteria</taxon>
        <taxon>Pseudomonadati</taxon>
        <taxon>Bacteroidota</taxon>
        <taxon>Sphingobacteriia</taxon>
        <taxon>Sphingobacteriales</taxon>
        <taxon>Sphingobacteriaceae</taxon>
        <taxon>Parapedobacter</taxon>
    </lineage>
</organism>
<dbReference type="GO" id="GO:0004671">
    <property type="term" value="F:protein C-terminal S-isoprenylcysteine carboxyl O-methyltransferase activity"/>
    <property type="evidence" value="ECO:0007669"/>
    <property type="project" value="UniProtKB-EC"/>
</dbReference>